<comment type="caution">
    <text evidence="6">The sequence shown here is derived from an EMBL/GenBank/DDBJ whole genome shotgun (WGS) entry which is preliminary data.</text>
</comment>
<gene>
    <name evidence="6" type="ORF">BJG266_LOCUS14613</name>
    <name evidence="7" type="ORF">QVE165_LOCUS20110</name>
</gene>
<dbReference type="InterPro" id="IPR013083">
    <property type="entry name" value="Znf_RING/FYVE/PHD"/>
</dbReference>
<dbReference type="InterPro" id="IPR001841">
    <property type="entry name" value="Znf_RING"/>
</dbReference>
<reference evidence="6" key="1">
    <citation type="submission" date="2021-02" db="EMBL/GenBank/DDBJ databases">
        <authorList>
            <person name="Nowell W R."/>
        </authorList>
    </citation>
    <scope>NUCLEOTIDE SEQUENCE</scope>
</reference>
<evidence type="ECO:0000313" key="9">
    <source>
        <dbReference type="Proteomes" id="UP000663877"/>
    </source>
</evidence>
<feature type="domain" description="RING-type" evidence="5">
    <location>
        <begin position="20"/>
        <end position="60"/>
    </location>
</feature>
<dbReference type="Proteomes" id="UP000663877">
    <property type="component" value="Unassembled WGS sequence"/>
</dbReference>
<evidence type="ECO:0000313" key="8">
    <source>
        <dbReference type="Proteomes" id="UP000663832"/>
    </source>
</evidence>
<evidence type="ECO:0000313" key="7">
    <source>
        <dbReference type="EMBL" id="CAF1097506.1"/>
    </source>
</evidence>
<keyword evidence="1 3" id="KW-0479">Metal-binding</keyword>
<dbReference type="PROSITE" id="PS50089">
    <property type="entry name" value="ZF_RING_2"/>
    <property type="match status" value="1"/>
</dbReference>
<organism evidence="6 9">
    <name type="scientific">Adineta steineri</name>
    <dbReference type="NCBI Taxonomy" id="433720"/>
    <lineage>
        <taxon>Eukaryota</taxon>
        <taxon>Metazoa</taxon>
        <taxon>Spiralia</taxon>
        <taxon>Gnathifera</taxon>
        <taxon>Rotifera</taxon>
        <taxon>Eurotatoria</taxon>
        <taxon>Bdelloidea</taxon>
        <taxon>Adinetida</taxon>
        <taxon>Adinetidae</taxon>
        <taxon>Adineta</taxon>
    </lineage>
</organism>
<evidence type="ECO:0000256" key="2">
    <source>
        <dbReference type="ARBA" id="ARBA00022833"/>
    </source>
</evidence>
<sequence>MQIPKERIVSPNEIDDEYLCPICFHLLWKPVECENCQRIFCKTCIDECLKEKFDACPLCRHYQEKRCSPMFYALLTKLKIECENKLNGCNDILSYEFIEKHQNEQCQYKMKCCRGCQKEIIEKDLYQHERNCGKVRIECKRCNQVYKQKQKHEQLECLINMLDISNKKSKTLEKKIENLEQYVHELETTVNLYIIGGFASGIVHDISLSSLPSSWEIIYDFTYGHVTTVEELPELKLRCKKQIIVGAIQGSSSTILKLAAMGPSEILLLDSPLNEPTKFGNVNWYLTPDYSFGFAPSYSVINCFCADYGEKDNSENRLSWHLSGDGGYRAGVFKDLVHDTDWRKIIMAEKQ</sequence>
<keyword evidence="2" id="KW-0862">Zinc</keyword>
<protein>
    <recommendedName>
        <fullName evidence="5">RING-type domain-containing protein</fullName>
    </recommendedName>
</protein>
<accession>A0A814ESM0</accession>
<dbReference type="EMBL" id="CAJNOI010000062">
    <property type="protein sequence ID" value="CAF0976226.1"/>
    <property type="molecule type" value="Genomic_DNA"/>
</dbReference>
<evidence type="ECO:0000259" key="5">
    <source>
        <dbReference type="PROSITE" id="PS50089"/>
    </source>
</evidence>
<evidence type="ECO:0000256" key="3">
    <source>
        <dbReference type="PROSITE-ProRule" id="PRU00175"/>
    </source>
</evidence>
<dbReference type="SUPFAM" id="SSF49599">
    <property type="entry name" value="TRAF domain-like"/>
    <property type="match status" value="1"/>
</dbReference>
<evidence type="ECO:0000256" key="1">
    <source>
        <dbReference type="ARBA" id="ARBA00022771"/>
    </source>
</evidence>
<dbReference type="Proteomes" id="UP000663832">
    <property type="component" value="Unassembled WGS sequence"/>
</dbReference>
<feature type="coiled-coil region" evidence="4">
    <location>
        <begin position="162"/>
        <end position="189"/>
    </location>
</feature>
<keyword evidence="1 3" id="KW-0863">Zinc-finger</keyword>
<keyword evidence="4" id="KW-0175">Coiled coil</keyword>
<dbReference type="OrthoDB" id="9049620at2759"/>
<dbReference type="AlphaFoldDB" id="A0A814ESM0"/>
<dbReference type="PANTHER" id="PTHR10131">
    <property type="entry name" value="TNF RECEPTOR ASSOCIATED FACTOR"/>
    <property type="match status" value="1"/>
</dbReference>
<dbReference type="SUPFAM" id="SSF57850">
    <property type="entry name" value="RING/U-box"/>
    <property type="match status" value="1"/>
</dbReference>
<evidence type="ECO:0000256" key="4">
    <source>
        <dbReference type="SAM" id="Coils"/>
    </source>
</evidence>
<name>A0A814ESM0_9BILA</name>
<proteinExistence type="predicted"/>
<dbReference type="GO" id="GO:0008270">
    <property type="term" value="F:zinc ion binding"/>
    <property type="evidence" value="ECO:0007669"/>
    <property type="project" value="UniProtKB-KW"/>
</dbReference>
<evidence type="ECO:0000313" key="6">
    <source>
        <dbReference type="EMBL" id="CAF0976226.1"/>
    </source>
</evidence>
<dbReference type="PANTHER" id="PTHR10131:SF94">
    <property type="entry name" value="TNF RECEPTOR-ASSOCIATED FACTOR 4"/>
    <property type="match status" value="1"/>
</dbReference>
<dbReference type="Gene3D" id="3.30.40.10">
    <property type="entry name" value="Zinc/RING finger domain, C3HC4 (zinc finger)"/>
    <property type="match status" value="2"/>
</dbReference>
<dbReference type="EMBL" id="CAJNOM010000125">
    <property type="protein sequence ID" value="CAF1097506.1"/>
    <property type="molecule type" value="Genomic_DNA"/>
</dbReference>
<keyword evidence="8" id="KW-1185">Reference proteome</keyword>